<sequence length="679" mass="74954">MERKSVKRRQKRSKMPLIIGGAAVILLATGGGIGYWMYQKNQEEKASQQVVKQFTQAIEKQEFDKVETLLSKDTKKMSGYTASEVVKKYQTVFSGISAQSLKVSSVATKKTNDTYQFTYQLQLTTPLGEMAKQSYTGKLVKEKDAYKVQWQPNLIFPEMEKEDKVSYTLNEAVRGEITDRNNNKLAQNARLNQVGVVPSALGEGEEKEKKIQAIAKTFSLSEEEITQALNQSWVQPDYFVPLKILDTRPETIPDGATLQEVTARYYPLKEAASHLIGYVGTITAEDLEKNPELSANGTIGRSGLEMALDKELRGQNGGKISITSKEDKEKNVLQEVEKKDGKTIQLTIDSQVQQLAFDELANDKGANVVTLPKTGELLAVTSSPSFDPNAMTNGISQKAYDAYQNDENLPFISRFATGYAPGSTFKAITAGIGLDSQTLDPGKEVAIDGLKWQKDASWGDYFVTRVTDTSPVNLRSALVNSDNIYMAQETLRMGEKTFRSGLDKFIFGEELNLPIAMTPAQISNEESFQSEILLADTGYGQGELLINPIQQSAMYSVFANKGTLVYPKLLMDTETKTKDGVLKEASVNQIVDDLQAVVSETNGTAHSLSSLGISLAAKTGTAEIKTKQDTKGQENSFLMAFNPETAGYMFVSLLEDRKENDSTTSRSGEILAYLDEHYR</sequence>
<reference evidence="8 9" key="1">
    <citation type="submission" date="2013-02" db="EMBL/GenBank/DDBJ databases">
        <title>The Genome Sequence of Enterococcus phoeniculicola BAA-412.</title>
        <authorList>
            <consortium name="The Broad Institute Genome Sequencing Platform"/>
            <consortium name="The Broad Institute Genome Sequencing Center for Infectious Disease"/>
            <person name="Earl A.M."/>
            <person name="Gilmore M.S."/>
            <person name="Lebreton F."/>
            <person name="Walker B."/>
            <person name="Young S.K."/>
            <person name="Zeng Q."/>
            <person name="Gargeya S."/>
            <person name="Fitzgerald M."/>
            <person name="Haas B."/>
            <person name="Abouelleil A."/>
            <person name="Alvarado L."/>
            <person name="Arachchi H.M."/>
            <person name="Berlin A.M."/>
            <person name="Chapman S.B."/>
            <person name="Dewar J."/>
            <person name="Goldberg J."/>
            <person name="Griggs A."/>
            <person name="Gujja S."/>
            <person name="Hansen M."/>
            <person name="Howarth C."/>
            <person name="Imamovic A."/>
            <person name="Larimer J."/>
            <person name="McCowan C."/>
            <person name="Murphy C."/>
            <person name="Neiman D."/>
            <person name="Pearson M."/>
            <person name="Priest M."/>
            <person name="Roberts A."/>
            <person name="Saif S."/>
            <person name="Shea T."/>
            <person name="Sisk P."/>
            <person name="Sykes S."/>
            <person name="Wortman J."/>
            <person name="Nusbaum C."/>
            <person name="Birren B."/>
        </authorList>
    </citation>
    <scope>NUCLEOTIDE SEQUENCE [LARGE SCALE GENOMIC DNA]</scope>
    <source>
        <strain evidence="8 9">ATCC BAA-412</strain>
    </source>
</reference>
<dbReference type="Pfam" id="PF05223">
    <property type="entry name" value="MecA_N"/>
    <property type="match status" value="1"/>
</dbReference>
<dbReference type="Gene3D" id="3.40.710.10">
    <property type="entry name" value="DD-peptidase/beta-lactamase superfamily"/>
    <property type="match status" value="1"/>
</dbReference>
<feature type="transmembrane region" description="Helical" evidence="4">
    <location>
        <begin position="16"/>
        <end position="38"/>
    </location>
</feature>
<evidence type="ECO:0000256" key="1">
    <source>
        <dbReference type="ARBA" id="ARBA00004162"/>
    </source>
</evidence>
<dbReference type="eggNOG" id="COG0768">
    <property type="taxonomic scope" value="Bacteria"/>
</dbReference>
<dbReference type="Gene3D" id="3.30.1390.30">
    <property type="entry name" value="Penicillin-binding protein 2a, domain 3"/>
    <property type="match status" value="1"/>
</dbReference>
<dbReference type="GO" id="GO:0071972">
    <property type="term" value="F:peptidoglycan L,D-transpeptidase activity"/>
    <property type="evidence" value="ECO:0007669"/>
    <property type="project" value="TreeGrafter"/>
</dbReference>
<dbReference type="Gene3D" id="3.90.1310.10">
    <property type="entry name" value="Penicillin-binding protein 2a (Domain 2)"/>
    <property type="match status" value="1"/>
</dbReference>
<evidence type="ECO:0000313" key="8">
    <source>
        <dbReference type="EMBL" id="EOL49259.1"/>
    </source>
</evidence>
<dbReference type="InterPro" id="IPR007887">
    <property type="entry name" value="MecA_N"/>
</dbReference>
<comment type="similarity">
    <text evidence="2">Belongs to the transpeptidase family.</text>
</comment>
<dbReference type="OrthoDB" id="9766847at2"/>
<evidence type="ECO:0000256" key="2">
    <source>
        <dbReference type="ARBA" id="ARBA00007171"/>
    </source>
</evidence>
<dbReference type="AlphaFoldDB" id="R3U5N3"/>
<dbReference type="STRING" id="154621.RV11_GL001594"/>
<evidence type="ECO:0000256" key="4">
    <source>
        <dbReference type="SAM" id="Phobius"/>
    </source>
</evidence>
<comment type="caution">
    <text evidence="8">The sequence shown here is derived from an EMBL/GenBank/DDBJ whole genome shotgun (WGS) entry which is preliminary data.</text>
</comment>
<evidence type="ECO:0000259" key="5">
    <source>
        <dbReference type="Pfam" id="PF00905"/>
    </source>
</evidence>
<keyword evidence="3 4" id="KW-0472">Membrane</keyword>
<keyword evidence="9" id="KW-1185">Reference proteome</keyword>
<evidence type="ECO:0000259" key="7">
    <source>
        <dbReference type="Pfam" id="PF05223"/>
    </source>
</evidence>
<dbReference type="GO" id="GO:0046677">
    <property type="term" value="P:response to antibiotic"/>
    <property type="evidence" value="ECO:0007669"/>
    <property type="project" value="InterPro"/>
</dbReference>
<dbReference type="HOGENOM" id="CLU_009289_5_2_9"/>
<organism evidence="8 9">
    <name type="scientific">Enterococcus phoeniculicola ATCC BAA-412</name>
    <dbReference type="NCBI Taxonomy" id="1158610"/>
    <lineage>
        <taxon>Bacteria</taxon>
        <taxon>Bacillati</taxon>
        <taxon>Bacillota</taxon>
        <taxon>Bacilli</taxon>
        <taxon>Lactobacillales</taxon>
        <taxon>Enterococcaceae</taxon>
        <taxon>Enterococcus</taxon>
    </lineage>
</organism>
<feature type="domain" description="Penicillin-binding protein dimerisation" evidence="6">
    <location>
        <begin position="171"/>
        <end position="329"/>
    </location>
</feature>
<evidence type="ECO:0000313" key="9">
    <source>
        <dbReference type="Proteomes" id="UP000013785"/>
    </source>
</evidence>
<dbReference type="RefSeq" id="WP_010766849.1">
    <property type="nucleotide sequence ID" value="NZ_ASWE01000005.1"/>
</dbReference>
<evidence type="ECO:0000256" key="3">
    <source>
        <dbReference type="ARBA" id="ARBA00023136"/>
    </source>
</evidence>
<keyword evidence="4" id="KW-0812">Transmembrane</keyword>
<gene>
    <name evidence="8" type="ORF">UC3_00162</name>
</gene>
<accession>R3U5N3</accession>
<feature type="domain" description="NTF2-like N-terminal transpeptidase" evidence="7">
    <location>
        <begin position="49"/>
        <end position="163"/>
    </location>
</feature>
<dbReference type="InterPro" id="IPR036138">
    <property type="entry name" value="PBP_dimer_sf"/>
</dbReference>
<dbReference type="SUPFAM" id="SSF54427">
    <property type="entry name" value="NTF2-like"/>
    <property type="match status" value="1"/>
</dbReference>
<dbReference type="PANTHER" id="PTHR30627">
    <property type="entry name" value="PEPTIDOGLYCAN D,D-TRANSPEPTIDASE"/>
    <property type="match status" value="1"/>
</dbReference>
<dbReference type="InterPro" id="IPR012338">
    <property type="entry name" value="Beta-lactam/transpept-like"/>
</dbReference>
<proteinExistence type="inferred from homology"/>
<dbReference type="InterPro" id="IPR001460">
    <property type="entry name" value="PCN-bd_Tpept"/>
</dbReference>
<dbReference type="GO" id="GO:0005886">
    <property type="term" value="C:plasma membrane"/>
    <property type="evidence" value="ECO:0007669"/>
    <property type="project" value="UniProtKB-SubCell"/>
</dbReference>
<dbReference type="InterPro" id="IPR005311">
    <property type="entry name" value="PBP_dimer"/>
</dbReference>
<keyword evidence="4" id="KW-1133">Transmembrane helix</keyword>
<dbReference type="SUPFAM" id="SSF56601">
    <property type="entry name" value="beta-lactamase/transpeptidase-like"/>
    <property type="match status" value="1"/>
</dbReference>
<evidence type="ECO:0008006" key="10">
    <source>
        <dbReference type="Google" id="ProtNLM"/>
    </source>
</evidence>
<protein>
    <recommendedName>
        <fullName evidence="10">Penicillin-binding protein transpeptidase</fullName>
    </recommendedName>
</protein>
<feature type="domain" description="Penicillin-binding protein transpeptidase" evidence="5">
    <location>
        <begin position="366"/>
        <end position="667"/>
    </location>
</feature>
<name>R3U5N3_9ENTE</name>
<dbReference type="Pfam" id="PF00905">
    <property type="entry name" value="Transpeptidase"/>
    <property type="match status" value="1"/>
</dbReference>
<dbReference type="PANTHER" id="PTHR30627:SF25">
    <property type="entry name" value="PENICILLIN-BINDING PROTEIN 3"/>
    <property type="match status" value="1"/>
</dbReference>
<dbReference type="GO" id="GO:0071555">
    <property type="term" value="P:cell wall organization"/>
    <property type="evidence" value="ECO:0007669"/>
    <property type="project" value="TreeGrafter"/>
</dbReference>
<dbReference type="EMBL" id="AJAT01000005">
    <property type="protein sequence ID" value="EOL49259.1"/>
    <property type="molecule type" value="Genomic_DNA"/>
</dbReference>
<dbReference type="SUPFAM" id="SSF56519">
    <property type="entry name" value="Penicillin binding protein dimerisation domain"/>
    <property type="match status" value="1"/>
</dbReference>
<dbReference type="Gene3D" id="3.10.450.100">
    <property type="entry name" value="NTF2-like, domain 1"/>
    <property type="match status" value="1"/>
</dbReference>
<dbReference type="InterPro" id="IPR050515">
    <property type="entry name" value="Beta-lactam/transpept"/>
</dbReference>
<comment type="subcellular location">
    <subcellularLocation>
        <location evidence="1">Cell membrane</location>
        <topology evidence="1">Single-pass membrane protein</topology>
    </subcellularLocation>
</comment>
<dbReference type="GO" id="GO:0008658">
    <property type="term" value="F:penicillin binding"/>
    <property type="evidence" value="ECO:0007669"/>
    <property type="project" value="InterPro"/>
</dbReference>
<evidence type="ECO:0000259" key="6">
    <source>
        <dbReference type="Pfam" id="PF03717"/>
    </source>
</evidence>
<dbReference type="Pfam" id="PF03717">
    <property type="entry name" value="PBP_dimer"/>
    <property type="match status" value="1"/>
</dbReference>
<dbReference type="InterPro" id="IPR032710">
    <property type="entry name" value="NTF2-like_dom_sf"/>
</dbReference>
<dbReference type="PATRIC" id="fig|1158610.3.peg.140"/>
<dbReference type="Proteomes" id="UP000013785">
    <property type="component" value="Unassembled WGS sequence"/>
</dbReference>